<dbReference type="GO" id="GO:0008519">
    <property type="term" value="F:ammonium channel activity"/>
    <property type="evidence" value="ECO:0007669"/>
    <property type="project" value="InterPro"/>
</dbReference>
<dbReference type="OrthoDB" id="3019890at2759"/>
<reference evidence="10 11" key="1">
    <citation type="journal article" date="2015" name="Fungal Genet. Biol.">
        <title>Evolution of novel wood decay mechanisms in Agaricales revealed by the genome sequences of Fistulina hepatica and Cylindrobasidium torrendii.</title>
        <authorList>
            <person name="Floudas D."/>
            <person name="Held B.W."/>
            <person name="Riley R."/>
            <person name="Nagy L.G."/>
            <person name="Koehler G."/>
            <person name="Ransdell A.S."/>
            <person name="Younus H."/>
            <person name="Chow J."/>
            <person name="Chiniquy J."/>
            <person name="Lipzen A."/>
            <person name="Tritt A."/>
            <person name="Sun H."/>
            <person name="Haridas S."/>
            <person name="LaButti K."/>
            <person name="Ohm R.A."/>
            <person name="Kues U."/>
            <person name="Blanchette R.A."/>
            <person name="Grigoriev I.V."/>
            <person name="Minto R.E."/>
            <person name="Hibbett D.S."/>
        </authorList>
    </citation>
    <scope>NUCLEOTIDE SEQUENCE [LARGE SCALE GENOMIC DNA]</scope>
    <source>
        <strain evidence="10 11">ATCC 64428</strain>
    </source>
</reference>
<sequence>IVWLMIPGVGFFYSSLLHHRNALSMIWMSMVVIGVVSFQWFFWGFSLTFSETGSVCIGDLRYFGMKGILEKPSIGSARIPSIVFSVFQLMFTAIT</sequence>
<feature type="non-terminal residue" evidence="10">
    <location>
        <position position="95"/>
    </location>
</feature>
<name>A0A0D7AAJ1_9AGAR</name>
<dbReference type="PANTHER" id="PTHR43029">
    <property type="entry name" value="AMMONIUM TRANSPORTER MEP2"/>
    <property type="match status" value="1"/>
</dbReference>
<evidence type="ECO:0000256" key="8">
    <source>
        <dbReference type="SAM" id="Phobius"/>
    </source>
</evidence>
<evidence type="ECO:0000313" key="11">
    <source>
        <dbReference type="Proteomes" id="UP000054144"/>
    </source>
</evidence>
<comment type="similarity">
    <text evidence="2">Belongs to the ammonia transporter channel (TC 1.A.11.2) family.</text>
</comment>
<keyword evidence="3" id="KW-0813">Transport</keyword>
<dbReference type="InterPro" id="IPR024041">
    <property type="entry name" value="NH4_transpt_AmtB-like_dom"/>
</dbReference>
<dbReference type="SUPFAM" id="SSF111352">
    <property type="entry name" value="Ammonium transporter"/>
    <property type="match status" value="1"/>
</dbReference>
<gene>
    <name evidence="10" type="ORF">FISHEDRAFT_24981</name>
</gene>
<dbReference type="InterPro" id="IPR001905">
    <property type="entry name" value="Ammonium_transpt"/>
</dbReference>
<evidence type="ECO:0000256" key="1">
    <source>
        <dbReference type="ARBA" id="ARBA00004141"/>
    </source>
</evidence>
<keyword evidence="7" id="KW-0924">Ammonia transport</keyword>
<keyword evidence="4 8" id="KW-0812">Transmembrane</keyword>
<dbReference type="EMBL" id="KN881915">
    <property type="protein sequence ID" value="KIY47833.1"/>
    <property type="molecule type" value="Genomic_DNA"/>
</dbReference>
<dbReference type="Pfam" id="PF00909">
    <property type="entry name" value="Ammonium_transp"/>
    <property type="match status" value="1"/>
</dbReference>
<keyword evidence="6 8" id="KW-0472">Membrane</keyword>
<dbReference type="Gene3D" id="1.10.3430.10">
    <property type="entry name" value="Ammonium transporter AmtB like domains"/>
    <property type="match status" value="1"/>
</dbReference>
<evidence type="ECO:0000259" key="9">
    <source>
        <dbReference type="Pfam" id="PF00909"/>
    </source>
</evidence>
<keyword evidence="11" id="KW-1185">Reference proteome</keyword>
<feature type="domain" description="Ammonium transporter AmtB-like" evidence="9">
    <location>
        <begin position="1"/>
        <end position="95"/>
    </location>
</feature>
<dbReference type="GO" id="GO:0005886">
    <property type="term" value="C:plasma membrane"/>
    <property type="evidence" value="ECO:0007669"/>
    <property type="project" value="TreeGrafter"/>
</dbReference>
<dbReference type="InterPro" id="IPR029020">
    <property type="entry name" value="Ammonium/urea_transptr"/>
</dbReference>
<dbReference type="PANTHER" id="PTHR43029:SF10">
    <property type="entry name" value="AMMONIUM TRANSPORTER MEP2"/>
    <property type="match status" value="1"/>
</dbReference>
<feature type="non-terminal residue" evidence="10">
    <location>
        <position position="1"/>
    </location>
</feature>
<protein>
    <submittedName>
        <fullName evidence="10">Rh-like protein/ammonium transporter</fullName>
    </submittedName>
</protein>
<dbReference type="Proteomes" id="UP000054144">
    <property type="component" value="Unassembled WGS sequence"/>
</dbReference>
<evidence type="ECO:0000256" key="5">
    <source>
        <dbReference type="ARBA" id="ARBA00022989"/>
    </source>
</evidence>
<evidence type="ECO:0000256" key="4">
    <source>
        <dbReference type="ARBA" id="ARBA00022692"/>
    </source>
</evidence>
<comment type="subcellular location">
    <subcellularLocation>
        <location evidence="1">Membrane</location>
        <topology evidence="1">Multi-pass membrane protein</topology>
    </subcellularLocation>
</comment>
<evidence type="ECO:0000256" key="6">
    <source>
        <dbReference type="ARBA" id="ARBA00023136"/>
    </source>
</evidence>
<evidence type="ECO:0000313" key="10">
    <source>
        <dbReference type="EMBL" id="KIY47833.1"/>
    </source>
</evidence>
<proteinExistence type="inferred from homology"/>
<organism evidence="10 11">
    <name type="scientific">Fistulina hepatica ATCC 64428</name>
    <dbReference type="NCBI Taxonomy" id="1128425"/>
    <lineage>
        <taxon>Eukaryota</taxon>
        <taxon>Fungi</taxon>
        <taxon>Dikarya</taxon>
        <taxon>Basidiomycota</taxon>
        <taxon>Agaricomycotina</taxon>
        <taxon>Agaricomycetes</taxon>
        <taxon>Agaricomycetidae</taxon>
        <taxon>Agaricales</taxon>
        <taxon>Fistulinaceae</taxon>
        <taxon>Fistulina</taxon>
    </lineage>
</organism>
<evidence type="ECO:0000256" key="3">
    <source>
        <dbReference type="ARBA" id="ARBA00022448"/>
    </source>
</evidence>
<dbReference type="AlphaFoldDB" id="A0A0D7AAJ1"/>
<keyword evidence="5 8" id="KW-1133">Transmembrane helix</keyword>
<feature type="transmembrane region" description="Helical" evidence="8">
    <location>
        <begin position="22"/>
        <end position="43"/>
    </location>
</feature>
<evidence type="ECO:0000256" key="7">
    <source>
        <dbReference type="ARBA" id="ARBA00023177"/>
    </source>
</evidence>
<evidence type="ECO:0000256" key="2">
    <source>
        <dbReference type="ARBA" id="ARBA00005887"/>
    </source>
</evidence>
<accession>A0A0D7AAJ1</accession>